<dbReference type="Pfam" id="PF00196">
    <property type="entry name" value="GerE"/>
    <property type="match status" value="1"/>
</dbReference>
<evidence type="ECO:0000256" key="1">
    <source>
        <dbReference type="ARBA" id="ARBA00023015"/>
    </source>
</evidence>
<dbReference type="CDD" id="cd06170">
    <property type="entry name" value="LuxR_C_like"/>
    <property type="match status" value="1"/>
</dbReference>
<dbReference type="InterPro" id="IPR000792">
    <property type="entry name" value="Tscrpt_reg_LuxR_C"/>
</dbReference>
<keyword evidence="6" id="KW-1185">Reference proteome</keyword>
<keyword evidence="3" id="KW-0804">Transcription</keyword>
<evidence type="ECO:0000313" key="6">
    <source>
        <dbReference type="Proteomes" id="UP000474758"/>
    </source>
</evidence>
<dbReference type="SUPFAM" id="SSF46894">
    <property type="entry name" value="C-terminal effector domain of the bipartite response regulators"/>
    <property type="match status" value="1"/>
</dbReference>
<dbReference type="PRINTS" id="PR00038">
    <property type="entry name" value="HTHLUXR"/>
</dbReference>
<feature type="domain" description="HTH luxR-type" evidence="4">
    <location>
        <begin position="1"/>
        <end position="64"/>
    </location>
</feature>
<accession>A0A6M1TXN8</accession>
<evidence type="ECO:0000313" key="5">
    <source>
        <dbReference type="EMBL" id="NGQ92377.1"/>
    </source>
</evidence>
<dbReference type="GO" id="GO:0006355">
    <property type="term" value="P:regulation of DNA-templated transcription"/>
    <property type="evidence" value="ECO:0007669"/>
    <property type="project" value="InterPro"/>
</dbReference>
<dbReference type="Proteomes" id="UP000474758">
    <property type="component" value="Unassembled WGS sequence"/>
</dbReference>
<keyword evidence="1" id="KW-0805">Transcription regulation</keyword>
<evidence type="ECO:0000256" key="3">
    <source>
        <dbReference type="ARBA" id="ARBA00023163"/>
    </source>
</evidence>
<sequence length="66" mass="7345">MTPCRLSDKEMMVLSYLAEGKQNKEIANDLKLAEPTIKMHVTSICKKLNASNRTQAVIVARDLGLI</sequence>
<dbReference type="AlphaFoldDB" id="A0A6M1TXN8"/>
<gene>
    <name evidence="5" type="ORF">G5V65_15880</name>
</gene>
<dbReference type="InterPro" id="IPR016032">
    <property type="entry name" value="Sig_transdc_resp-reg_C-effctor"/>
</dbReference>
<dbReference type="PANTHER" id="PTHR44688:SF16">
    <property type="entry name" value="DNA-BINDING TRANSCRIPTIONAL ACTIVATOR DEVR_DOSR"/>
    <property type="match status" value="1"/>
</dbReference>
<evidence type="ECO:0000259" key="4">
    <source>
        <dbReference type="PROSITE" id="PS50043"/>
    </source>
</evidence>
<dbReference type="InterPro" id="IPR036388">
    <property type="entry name" value="WH-like_DNA-bd_sf"/>
</dbReference>
<dbReference type="PROSITE" id="PS00622">
    <property type="entry name" value="HTH_LUXR_1"/>
    <property type="match status" value="1"/>
</dbReference>
<dbReference type="Gene3D" id="1.10.10.10">
    <property type="entry name" value="Winged helix-like DNA-binding domain superfamily/Winged helix DNA-binding domain"/>
    <property type="match status" value="1"/>
</dbReference>
<dbReference type="PROSITE" id="PS50043">
    <property type="entry name" value="HTH_LUXR_2"/>
    <property type="match status" value="1"/>
</dbReference>
<protein>
    <submittedName>
        <fullName evidence="5">Response regulator transcription factor</fullName>
    </submittedName>
</protein>
<keyword evidence="2" id="KW-0238">DNA-binding</keyword>
<dbReference type="EMBL" id="JAALFE010000017">
    <property type="protein sequence ID" value="NGQ92377.1"/>
    <property type="molecule type" value="Genomic_DNA"/>
</dbReference>
<organism evidence="5 6">
    <name type="scientific">Paragemmobacter kunshanensis</name>
    <dbReference type="NCBI Taxonomy" id="2583234"/>
    <lineage>
        <taxon>Bacteria</taxon>
        <taxon>Pseudomonadati</taxon>
        <taxon>Pseudomonadota</taxon>
        <taxon>Alphaproteobacteria</taxon>
        <taxon>Rhodobacterales</taxon>
        <taxon>Paracoccaceae</taxon>
        <taxon>Paragemmobacter</taxon>
    </lineage>
</organism>
<dbReference type="GO" id="GO:0003677">
    <property type="term" value="F:DNA binding"/>
    <property type="evidence" value="ECO:0007669"/>
    <property type="project" value="UniProtKB-KW"/>
</dbReference>
<reference evidence="5 6" key="1">
    <citation type="submission" date="2020-02" db="EMBL/GenBank/DDBJ databases">
        <title>Rhodobacter translucens sp. nov., a novel bacterium isolated from activated sludge.</title>
        <authorList>
            <person name="Liu J."/>
        </authorList>
    </citation>
    <scope>NUCLEOTIDE SEQUENCE [LARGE SCALE GENOMIC DNA]</scope>
    <source>
        <strain evidence="5 6">HX-7-19</strain>
    </source>
</reference>
<name>A0A6M1TXN8_9RHOB</name>
<proteinExistence type="predicted"/>
<dbReference type="PANTHER" id="PTHR44688">
    <property type="entry name" value="DNA-BINDING TRANSCRIPTIONAL ACTIVATOR DEVR_DOSR"/>
    <property type="match status" value="1"/>
</dbReference>
<dbReference type="SMART" id="SM00421">
    <property type="entry name" value="HTH_LUXR"/>
    <property type="match status" value="1"/>
</dbReference>
<comment type="caution">
    <text evidence="5">The sequence shown here is derived from an EMBL/GenBank/DDBJ whole genome shotgun (WGS) entry which is preliminary data.</text>
</comment>
<evidence type="ECO:0000256" key="2">
    <source>
        <dbReference type="ARBA" id="ARBA00023125"/>
    </source>
</evidence>